<feature type="chain" id="PRO_5023908086" description="Copper chaperone PCu(A)C" evidence="1">
    <location>
        <begin position="21"/>
        <end position="107"/>
    </location>
</feature>
<protein>
    <recommendedName>
        <fullName evidence="4">Copper chaperone PCu(A)C</fullName>
    </recommendedName>
</protein>
<dbReference type="EMBL" id="CP040449">
    <property type="protein sequence ID" value="QFI53388.1"/>
    <property type="molecule type" value="Genomic_DNA"/>
</dbReference>
<dbReference type="AlphaFoldDB" id="A0A5J6WU38"/>
<keyword evidence="1" id="KW-0732">Signal</keyword>
<name>A0A5J6WU38_9GAMM</name>
<dbReference type="Proteomes" id="UP000594034">
    <property type="component" value="Chromosome"/>
</dbReference>
<dbReference type="KEGG" id="asim:FE240_00835"/>
<feature type="signal peptide" evidence="1">
    <location>
        <begin position="1"/>
        <end position="20"/>
    </location>
</feature>
<gene>
    <name evidence="2" type="ORF">FE240_00835</name>
</gene>
<dbReference type="RefSeq" id="WP_193003005.1">
    <property type="nucleotide sequence ID" value="NZ_CP040449.1"/>
</dbReference>
<accession>A0A5J6WU38</accession>
<reference evidence="2 3" key="1">
    <citation type="submission" date="2019-05" db="EMBL/GenBank/DDBJ databases">
        <title>OXA-830, a novel chromosomally encoded expanded-spectrum class D beta-lactamase in Aeromonas simiae.</title>
        <authorList>
            <person name="Zhou W."/>
            <person name="Chen Q."/>
        </authorList>
    </citation>
    <scope>NUCLEOTIDE SEQUENCE [LARGE SCALE GENOMIC DNA]</scope>
    <source>
        <strain evidence="2 3">A6</strain>
    </source>
</reference>
<evidence type="ECO:0000313" key="2">
    <source>
        <dbReference type="EMBL" id="QFI53388.1"/>
    </source>
</evidence>
<sequence length="107" mass="11208">MKKQIAIALLGMMGSVAAQAAIPAEVRATPGMLFVDWQATAALEGKGNPLLEVRNEFGDVIASTHASLTGRQVVRLPAKTQGILTLNVAGQRDTLHMPFGFGSGHQG</sequence>
<evidence type="ECO:0000313" key="3">
    <source>
        <dbReference type="Proteomes" id="UP000594034"/>
    </source>
</evidence>
<evidence type="ECO:0000256" key="1">
    <source>
        <dbReference type="SAM" id="SignalP"/>
    </source>
</evidence>
<evidence type="ECO:0008006" key="4">
    <source>
        <dbReference type="Google" id="ProtNLM"/>
    </source>
</evidence>
<keyword evidence="3" id="KW-1185">Reference proteome</keyword>
<organism evidence="2 3">
    <name type="scientific">Aeromonas simiae</name>
    <dbReference type="NCBI Taxonomy" id="218936"/>
    <lineage>
        <taxon>Bacteria</taxon>
        <taxon>Pseudomonadati</taxon>
        <taxon>Pseudomonadota</taxon>
        <taxon>Gammaproteobacteria</taxon>
        <taxon>Aeromonadales</taxon>
        <taxon>Aeromonadaceae</taxon>
        <taxon>Aeromonas</taxon>
    </lineage>
</organism>
<proteinExistence type="predicted"/>